<proteinExistence type="predicted"/>
<dbReference type="InterPro" id="IPR028939">
    <property type="entry name" value="P5C_Rdtase_cat_N"/>
</dbReference>
<comment type="caution">
    <text evidence="3">The sequence shown here is derived from an EMBL/GenBank/DDBJ whole genome shotgun (WGS) entry which is preliminary data.</text>
</comment>
<dbReference type="Pfam" id="PF03807">
    <property type="entry name" value="F420_oxidored"/>
    <property type="match status" value="1"/>
</dbReference>
<dbReference type="InterPro" id="IPR036291">
    <property type="entry name" value="NAD(P)-bd_dom_sf"/>
</dbReference>
<dbReference type="SUPFAM" id="SSF48179">
    <property type="entry name" value="6-phosphogluconate dehydrogenase C-terminal domain-like"/>
    <property type="match status" value="1"/>
</dbReference>
<dbReference type="PANTHER" id="PTHR40459:SF1">
    <property type="entry name" value="CONSERVED HYPOTHETICAL ALANINE AND LEUCINE RICH PROTEIN"/>
    <property type="match status" value="1"/>
</dbReference>
<protein>
    <submittedName>
        <fullName evidence="3">DUF2520 domain-containing protein</fullName>
    </submittedName>
</protein>
<dbReference type="InterPro" id="IPR008927">
    <property type="entry name" value="6-PGluconate_DH-like_C_sf"/>
</dbReference>
<dbReference type="AlphaFoldDB" id="A0A4Q1K7H1"/>
<evidence type="ECO:0000313" key="4">
    <source>
        <dbReference type="Proteomes" id="UP000289857"/>
    </source>
</evidence>
<gene>
    <name evidence="3" type="ORF">EQG61_11990</name>
</gene>
<dbReference type="Pfam" id="PF10728">
    <property type="entry name" value="DUF2520"/>
    <property type="match status" value="1"/>
</dbReference>
<keyword evidence="4" id="KW-1185">Reference proteome</keyword>
<dbReference type="EMBL" id="SBKN01000008">
    <property type="protein sequence ID" value="RXR21437.1"/>
    <property type="molecule type" value="Genomic_DNA"/>
</dbReference>
<feature type="domain" description="DUF2520" evidence="2">
    <location>
        <begin position="122"/>
        <end position="246"/>
    </location>
</feature>
<sequence>MIKTVIIGSGNVAQHLITAFRESGNVHLVQVLARHPKTLEQQFPDLDIITDAASLAEADVYVIAVSDNAIGAVSSQLPLNNKLVVHTSGTTSLAVLDPKNRRGVFYPLQTFTKGKRLAYHHIPFCLETEHESDYAILHELAHSVSESVYRISEDQRKALHVAAVFVCNFTNHLYQIGHDLCEEHQVPFAILQPLIAETADKIQTLTPQQAQTGPALRGDTETLNRHLAALTDATQKEVYQLLTKSIIDHGKKL</sequence>
<dbReference type="PANTHER" id="PTHR40459">
    <property type="entry name" value="CONSERVED HYPOTHETICAL ALANINE AND LEUCINE RICH PROTEIN"/>
    <property type="match status" value="1"/>
</dbReference>
<evidence type="ECO:0000313" key="3">
    <source>
        <dbReference type="EMBL" id="RXR21437.1"/>
    </source>
</evidence>
<dbReference type="RefSeq" id="WP_129462187.1">
    <property type="nucleotide sequence ID" value="NZ_SBKN01000008.1"/>
</dbReference>
<feature type="domain" description="Pyrroline-5-carboxylate reductase catalytic N-terminal" evidence="1">
    <location>
        <begin position="5"/>
        <end position="87"/>
    </location>
</feature>
<accession>A0A4Q1K7H1</accession>
<dbReference type="Gene3D" id="1.10.1040.20">
    <property type="entry name" value="ProC-like, C-terminal domain"/>
    <property type="match status" value="1"/>
</dbReference>
<dbReference type="SUPFAM" id="SSF51735">
    <property type="entry name" value="NAD(P)-binding Rossmann-fold domains"/>
    <property type="match status" value="1"/>
</dbReference>
<evidence type="ECO:0000259" key="1">
    <source>
        <dbReference type="Pfam" id="PF03807"/>
    </source>
</evidence>
<dbReference type="InterPro" id="IPR018931">
    <property type="entry name" value="DUF2520"/>
</dbReference>
<dbReference type="InterPro" id="IPR037108">
    <property type="entry name" value="TM1727-like_C_sf"/>
</dbReference>
<dbReference type="Proteomes" id="UP000289857">
    <property type="component" value="Unassembled WGS sequence"/>
</dbReference>
<evidence type="ECO:0000259" key="2">
    <source>
        <dbReference type="Pfam" id="PF10728"/>
    </source>
</evidence>
<dbReference type="OrthoDB" id="9810755at2"/>
<reference evidence="4" key="1">
    <citation type="submission" date="2019-01" db="EMBL/GenBank/DDBJ databases">
        <title>Cytophagaceae bacterium strain CAR-16.</title>
        <authorList>
            <person name="Chen W.-M."/>
        </authorList>
    </citation>
    <scope>NUCLEOTIDE SEQUENCE [LARGE SCALE GENOMIC DNA]</scope>
    <source>
        <strain evidence="4">WWJ-16</strain>
    </source>
</reference>
<dbReference type="Gene3D" id="3.40.50.720">
    <property type="entry name" value="NAD(P)-binding Rossmann-like Domain"/>
    <property type="match status" value="1"/>
</dbReference>
<name>A0A4Q1K7H1_9FLAO</name>
<organism evidence="3 4">
    <name type="scientific">Flavobacterium stagni</name>
    <dbReference type="NCBI Taxonomy" id="2506421"/>
    <lineage>
        <taxon>Bacteria</taxon>
        <taxon>Pseudomonadati</taxon>
        <taxon>Bacteroidota</taxon>
        <taxon>Flavobacteriia</taxon>
        <taxon>Flavobacteriales</taxon>
        <taxon>Flavobacteriaceae</taxon>
        <taxon>Flavobacterium</taxon>
    </lineage>
</organism>